<comment type="caution">
    <text evidence="1">The sequence shown here is derived from an EMBL/GenBank/DDBJ whole genome shotgun (WGS) entry which is preliminary data.</text>
</comment>
<dbReference type="Proteomes" id="UP000818323">
    <property type="component" value="Unassembled WGS sequence"/>
</dbReference>
<evidence type="ECO:0000313" key="1">
    <source>
        <dbReference type="EMBL" id="NBJ25406.1"/>
    </source>
</evidence>
<sequence length="92" mass="9771">MARVASTVIAAGMTKAGKRVAAAMEKVRRESLDKVSAAVMKEEAEEAETEMAEARAAAVPQMGVEAITEIAVRRAMEAPLRVVRAMKAELTA</sequence>
<protein>
    <submittedName>
        <fullName evidence="1">Uncharacterized protein</fullName>
    </submittedName>
</protein>
<organism evidence="1 2">
    <name type="scientific">Microvirga arsenatis</name>
    <dbReference type="NCBI Taxonomy" id="2692265"/>
    <lineage>
        <taxon>Bacteria</taxon>
        <taxon>Pseudomonadati</taxon>
        <taxon>Pseudomonadota</taxon>
        <taxon>Alphaproteobacteria</taxon>
        <taxon>Hyphomicrobiales</taxon>
        <taxon>Methylobacteriaceae</taxon>
        <taxon>Microvirga</taxon>
    </lineage>
</organism>
<proteinExistence type="predicted"/>
<name>A0ABW9Z0E0_9HYPH</name>
<gene>
    <name evidence="1" type="ORF">GR303_13680</name>
</gene>
<reference evidence="1 2" key="1">
    <citation type="submission" date="2020-01" db="EMBL/GenBank/DDBJ databases">
        <title>Microvirga sp. nov., an arsenate reduction bacterium isolated from Tibet hotspring sediments.</title>
        <authorList>
            <person name="Yuan C.-G."/>
        </authorList>
    </citation>
    <scope>NUCLEOTIDE SEQUENCE [LARGE SCALE GENOMIC DNA]</scope>
    <source>
        <strain evidence="1 2">SYSU G3D203</strain>
    </source>
</reference>
<keyword evidence="2" id="KW-1185">Reference proteome</keyword>
<dbReference type="EMBL" id="JAAAXJ010000006">
    <property type="protein sequence ID" value="NBJ25406.1"/>
    <property type="molecule type" value="Genomic_DNA"/>
</dbReference>
<evidence type="ECO:0000313" key="2">
    <source>
        <dbReference type="Proteomes" id="UP000818323"/>
    </source>
</evidence>
<dbReference type="RefSeq" id="WP_161722802.1">
    <property type="nucleotide sequence ID" value="NZ_JAAAXI010000005.1"/>
</dbReference>
<accession>A0ABW9Z0E0</accession>